<reference evidence="1 2" key="1">
    <citation type="submission" date="2020-04" db="EMBL/GenBank/DDBJ databases">
        <title>MicrobeNet Type strains.</title>
        <authorList>
            <person name="Nicholson A.C."/>
        </authorList>
    </citation>
    <scope>NUCLEOTIDE SEQUENCE [LARGE SCALE GENOMIC DNA]</scope>
    <source>
        <strain evidence="1 2">ATCC 23612</strain>
    </source>
</reference>
<dbReference type="Proteomes" id="UP000553209">
    <property type="component" value="Unassembled WGS sequence"/>
</dbReference>
<comment type="caution">
    <text evidence="1">The sequence shown here is derived from an EMBL/GenBank/DDBJ whole genome shotgun (WGS) entry which is preliminary data.</text>
</comment>
<gene>
    <name evidence="1" type="ORF">HGB44_09080</name>
</gene>
<protein>
    <recommendedName>
        <fullName evidence="3">DUF3137 domain-containing protein</fullName>
    </recommendedName>
</protein>
<dbReference type="RefSeq" id="WP_061081945.1">
    <property type="nucleotide sequence ID" value="NZ_JAAXPG010000007.1"/>
</dbReference>
<keyword evidence="2" id="KW-1185">Reference proteome</keyword>
<accession>A0A7X6MDK0</accession>
<evidence type="ECO:0008006" key="3">
    <source>
        <dbReference type="Google" id="ProtNLM"/>
    </source>
</evidence>
<proteinExistence type="predicted"/>
<name>A0A7X6MDK0_9ACTN</name>
<dbReference type="AlphaFoldDB" id="A0A7X6MDK0"/>
<evidence type="ECO:0000313" key="2">
    <source>
        <dbReference type="Proteomes" id="UP000553209"/>
    </source>
</evidence>
<dbReference type="EMBL" id="JAAXPG010000007">
    <property type="protein sequence ID" value="NKY97813.1"/>
    <property type="molecule type" value="Genomic_DNA"/>
</dbReference>
<sequence length="234" mass="25378">METTTVLVLVIAALVVVGVVAAAVAGSAAERRRSRGLALWASHEGWRYDRERPELVDRFEGAPFLERRSNARTRHVLCAEVRGRRVLAYEYGYAAPHPQQRHRTVAHVYAVVAVALPAGVPLLQVEEAGTGAGAPQPGTDGARAWNADEAAFDDRFAVVTGDSGFAAAVLGEPVREWLLSREGVCPFRFGGRYLLAWERGPLEAGRVRERADAAIDLLERVPSGVWESAQDTLG</sequence>
<organism evidence="1 2">
    <name type="scientific">Nocardiopsis alborubida</name>
    <dbReference type="NCBI Taxonomy" id="146802"/>
    <lineage>
        <taxon>Bacteria</taxon>
        <taxon>Bacillati</taxon>
        <taxon>Actinomycetota</taxon>
        <taxon>Actinomycetes</taxon>
        <taxon>Streptosporangiales</taxon>
        <taxon>Nocardiopsidaceae</taxon>
        <taxon>Nocardiopsis</taxon>
    </lineage>
</organism>
<evidence type="ECO:0000313" key="1">
    <source>
        <dbReference type="EMBL" id="NKY97813.1"/>
    </source>
</evidence>